<feature type="transmembrane region" description="Helical" evidence="6">
    <location>
        <begin position="160"/>
        <end position="176"/>
    </location>
</feature>
<dbReference type="RefSeq" id="WP_167230099.1">
    <property type="nucleotide sequence ID" value="NZ_JAAQPH010000027.1"/>
</dbReference>
<dbReference type="EMBL" id="JAAQPH010000027">
    <property type="protein sequence ID" value="NIA71831.1"/>
    <property type="molecule type" value="Genomic_DNA"/>
</dbReference>
<dbReference type="InterPro" id="IPR000620">
    <property type="entry name" value="EamA_dom"/>
</dbReference>
<feature type="transmembrane region" description="Helical" evidence="6">
    <location>
        <begin position="251"/>
        <end position="269"/>
    </location>
</feature>
<dbReference type="SUPFAM" id="SSF103481">
    <property type="entry name" value="Multidrug resistance efflux transporter EmrE"/>
    <property type="match status" value="2"/>
</dbReference>
<evidence type="ECO:0000256" key="6">
    <source>
        <dbReference type="SAM" id="Phobius"/>
    </source>
</evidence>
<keyword evidence="2" id="KW-1003">Cell membrane</keyword>
<feature type="transmembrane region" description="Helical" evidence="6">
    <location>
        <begin position="73"/>
        <end position="96"/>
    </location>
</feature>
<dbReference type="PANTHER" id="PTHR32322">
    <property type="entry name" value="INNER MEMBRANE TRANSPORTER"/>
    <property type="match status" value="1"/>
</dbReference>
<comment type="subcellular location">
    <subcellularLocation>
        <location evidence="1">Cell membrane</location>
        <topology evidence="1">Multi-pass membrane protein</topology>
    </subcellularLocation>
</comment>
<feature type="domain" description="EamA" evidence="7">
    <location>
        <begin position="157"/>
        <end position="292"/>
    </location>
</feature>
<dbReference type="InterPro" id="IPR050638">
    <property type="entry name" value="AA-Vitamin_Transporters"/>
</dbReference>
<keyword evidence="3 6" id="KW-0812">Transmembrane</keyword>
<evidence type="ECO:0000313" key="8">
    <source>
        <dbReference type="EMBL" id="NIA71831.1"/>
    </source>
</evidence>
<dbReference type="Proteomes" id="UP000761264">
    <property type="component" value="Unassembled WGS sequence"/>
</dbReference>
<proteinExistence type="predicted"/>
<dbReference type="AlphaFoldDB" id="A0A967F284"/>
<evidence type="ECO:0000256" key="4">
    <source>
        <dbReference type="ARBA" id="ARBA00022989"/>
    </source>
</evidence>
<keyword evidence="9" id="KW-1185">Reference proteome</keyword>
<dbReference type="GO" id="GO:0005886">
    <property type="term" value="C:plasma membrane"/>
    <property type="evidence" value="ECO:0007669"/>
    <property type="project" value="UniProtKB-SubCell"/>
</dbReference>
<reference evidence="8" key="1">
    <citation type="submission" date="2020-03" db="EMBL/GenBank/DDBJ databases">
        <title>Genome of Pelagibius litoralis DSM 21314T.</title>
        <authorList>
            <person name="Wang G."/>
        </authorList>
    </citation>
    <scope>NUCLEOTIDE SEQUENCE</scope>
    <source>
        <strain evidence="8">DSM 21314</strain>
    </source>
</reference>
<evidence type="ECO:0000259" key="7">
    <source>
        <dbReference type="Pfam" id="PF00892"/>
    </source>
</evidence>
<dbReference type="PANTHER" id="PTHR32322:SF18">
    <property type="entry name" value="S-ADENOSYLMETHIONINE_S-ADENOSYLHOMOCYSTEINE TRANSPORTER"/>
    <property type="match status" value="1"/>
</dbReference>
<sequence length="313" mass="33319">MTSKVISPTVARLLLLAVVVLWGANWPIVKVGLEFMPPLWFAAARMVLGVASFVVLLTVLGRLKLPTRKDLPVVFSIGVAQMTGFVALINFGLLYVDAGRSAILAYTTPLWVTPVAVWLLGEALTGRKIFGLALGLSGVAALFNPLGFDWNDTDALLGNGYLLGAALAWSIGILHVRAHKWDSSPLELAPWQMLVAVPTLVALSWFREDWSAIVWSPEAIGVLIYNGPIATAFCFWASVAVTRALPAITSSLSFLAVPVAGVLFSALLLGETLTATLVSGLALIIGGMALVNLREARPAEKIGKPRTHAESAD</sequence>
<evidence type="ECO:0000256" key="1">
    <source>
        <dbReference type="ARBA" id="ARBA00004651"/>
    </source>
</evidence>
<evidence type="ECO:0000256" key="2">
    <source>
        <dbReference type="ARBA" id="ARBA00022475"/>
    </source>
</evidence>
<keyword evidence="5 6" id="KW-0472">Membrane</keyword>
<comment type="caution">
    <text evidence="8">The sequence shown here is derived from an EMBL/GenBank/DDBJ whole genome shotgun (WGS) entry which is preliminary data.</text>
</comment>
<protein>
    <submittedName>
        <fullName evidence="8">DMT family transporter</fullName>
    </submittedName>
</protein>
<gene>
    <name evidence="8" type="ORF">HBA54_24855</name>
</gene>
<feature type="transmembrane region" description="Helical" evidence="6">
    <location>
        <begin position="219"/>
        <end position="239"/>
    </location>
</feature>
<feature type="transmembrane region" description="Helical" evidence="6">
    <location>
        <begin position="129"/>
        <end position="148"/>
    </location>
</feature>
<dbReference type="Pfam" id="PF00892">
    <property type="entry name" value="EamA"/>
    <property type="match status" value="2"/>
</dbReference>
<feature type="transmembrane region" description="Helical" evidence="6">
    <location>
        <begin position="39"/>
        <end position="61"/>
    </location>
</feature>
<feature type="transmembrane region" description="Helical" evidence="6">
    <location>
        <begin position="102"/>
        <end position="120"/>
    </location>
</feature>
<feature type="domain" description="EamA" evidence="7">
    <location>
        <begin position="13"/>
        <end position="142"/>
    </location>
</feature>
<evidence type="ECO:0000313" key="9">
    <source>
        <dbReference type="Proteomes" id="UP000761264"/>
    </source>
</evidence>
<evidence type="ECO:0000256" key="3">
    <source>
        <dbReference type="ARBA" id="ARBA00022692"/>
    </source>
</evidence>
<feature type="transmembrane region" description="Helical" evidence="6">
    <location>
        <begin position="12"/>
        <end position="33"/>
    </location>
</feature>
<evidence type="ECO:0000256" key="5">
    <source>
        <dbReference type="ARBA" id="ARBA00023136"/>
    </source>
</evidence>
<organism evidence="8 9">
    <name type="scientific">Pelagibius litoralis</name>
    <dbReference type="NCBI Taxonomy" id="374515"/>
    <lineage>
        <taxon>Bacteria</taxon>
        <taxon>Pseudomonadati</taxon>
        <taxon>Pseudomonadota</taxon>
        <taxon>Alphaproteobacteria</taxon>
        <taxon>Rhodospirillales</taxon>
        <taxon>Rhodovibrionaceae</taxon>
        <taxon>Pelagibius</taxon>
    </lineage>
</organism>
<accession>A0A967F284</accession>
<keyword evidence="4 6" id="KW-1133">Transmembrane helix</keyword>
<name>A0A967F284_9PROT</name>
<dbReference type="InterPro" id="IPR037185">
    <property type="entry name" value="EmrE-like"/>
</dbReference>
<feature type="transmembrane region" description="Helical" evidence="6">
    <location>
        <begin position="275"/>
        <end position="293"/>
    </location>
</feature>